<dbReference type="OrthoDB" id="2653390at2759"/>
<protein>
    <submittedName>
        <fullName evidence="1">Uncharacterized protein</fullName>
    </submittedName>
</protein>
<name>A0A0C9Z929_9AGAM</name>
<dbReference type="Proteomes" id="UP000054485">
    <property type="component" value="Unassembled WGS sequence"/>
</dbReference>
<accession>A0A0C9Z929</accession>
<dbReference type="HOGENOM" id="CLU_109468_0_0_1"/>
<reference evidence="2" key="2">
    <citation type="submission" date="2015-01" db="EMBL/GenBank/DDBJ databases">
        <title>Evolutionary Origins and Diversification of the Mycorrhizal Mutualists.</title>
        <authorList>
            <consortium name="DOE Joint Genome Institute"/>
            <consortium name="Mycorrhizal Genomics Consortium"/>
            <person name="Kohler A."/>
            <person name="Kuo A."/>
            <person name="Nagy L.G."/>
            <person name="Floudas D."/>
            <person name="Copeland A."/>
            <person name="Barry K.W."/>
            <person name="Cichocki N."/>
            <person name="Veneault-Fourrey C."/>
            <person name="LaButti K."/>
            <person name="Lindquist E.A."/>
            <person name="Lipzen A."/>
            <person name="Lundell T."/>
            <person name="Morin E."/>
            <person name="Murat C."/>
            <person name="Riley R."/>
            <person name="Ohm R."/>
            <person name="Sun H."/>
            <person name="Tunlid A."/>
            <person name="Henrissat B."/>
            <person name="Grigoriev I.V."/>
            <person name="Hibbett D.S."/>
            <person name="Martin F."/>
        </authorList>
    </citation>
    <scope>NUCLEOTIDE SEQUENCE [LARGE SCALE GENOMIC DNA]</scope>
    <source>
        <strain evidence="2">UH-Slu-Lm8-n1</strain>
    </source>
</reference>
<organism evidence="1 2">
    <name type="scientific">Suillus luteus UH-Slu-Lm8-n1</name>
    <dbReference type="NCBI Taxonomy" id="930992"/>
    <lineage>
        <taxon>Eukaryota</taxon>
        <taxon>Fungi</taxon>
        <taxon>Dikarya</taxon>
        <taxon>Basidiomycota</taxon>
        <taxon>Agaricomycotina</taxon>
        <taxon>Agaricomycetes</taxon>
        <taxon>Agaricomycetidae</taxon>
        <taxon>Boletales</taxon>
        <taxon>Suillineae</taxon>
        <taxon>Suillaceae</taxon>
        <taxon>Suillus</taxon>
    </lineage>
</organism>
<dbReference type="STRING" id="930992.A0A0C9Z929"/>
<gene>
    <name evidence="1" type="ORF">CY34DRAFT_48077</name>
</gene>
<reference evidence="1 2" key="1">
    <citation type="submission" date="2014-04" db="EMBL/GenBank/DDBJ databases">
        <authorList>
            <consortium name="DOE Joint Genome Institute"/>
            <person name="Kuo A."/>
            <person name="Ruytinx J."/>
            <person name="Rineau F."/>
            <person name="Colpaert J."/>
            <person name="Kohler A."/>
            <person name="Nagy L.G."/>
            <person name="Floudas D."/>
            <person name="Copeland A."/>
            <person name="Barry K.W."/>
            <person name="Cichocki N."/>
            <person name="Veneault-Fourrey C."/>
            <person name="LaButti K."/>
            <person name="Lindquist E.A."/>
            <person name="Lipzen A."/>
            <person name="Lundell T."/>
            <person name="Morin E."/>
            <person name="Murat C."/>
            <person name="Sun H."/>
            <person name="Tunlid A."/>
            <person name="Henrissat B."/>
            <person name="Grigoriev I.V."/>
            <person name="Hibbett D.S."/>
            <person name="Martin F."/>
            <person name="Nordberg H.P."/>
            <person name="Cantor M.N."/>
            <person name="Hua S.X."/>
        </authorList>
    </citation>
    <scope>NUCLEOTIDE SEQUENCE [LARGE SCALE GENOMIC DNA]</scope>
    <source>
        <strain evidence="1 2">UH-Slu-Lm8-n1</strain>
    </source>
</reference>
<sequence>MLYAADIWCTDLISKGRGKFSGRGARGFASQMARVHRMAAILITGAMRSTASDLLNAHANIPPFQQILRSYCHRATLRLATLHADHPLHKGIESAHQYVAKRNFTKQKRFPSPIHKLFREFRINPSTTEKILPIRHYPKWSPDIETCIAETKTKALEEDVRAEEELRAYSD</sequence>
<evidence type="ECO:0000313" key="1">
    <source>
        <dbReference type="EMBL" id="KIK33970.1"/>
    </source>
</evidence>
<dbReference type="AlphaFoldDB" id="A0A0C9Z929"/>
<proteinExistence type="predicted"/>
<keyword evidence="2" id="KW-1185">Reference proteome</keyword>
<dbReference type="InParanoid" id="A0A0C9Z929"/>
<evidence type="ECO:0000313" key="2">
    <source>
        <dbReference type="Proteomes" id="UP000054485"/>
    </source>
</evidence>
<feature type="non-terminal residue" evidence="1">
    <location>
        <position position="171"/>
    </location>
</feature>
<dbReference type="EMBL" id="KN835832">
    <property type="protein sequence ID" value="KIK33970.1"/>
    <property type="molecule type" value="Genomic_DNA"/>
</dbReference>